<dbReference type="Proteomes" id="UP000663823">
    <property type="component" value="Unassembled WGS sequence"/>
</dbReference>
<comment type="caution">
    <text evidence="1">The sequence shown here is derived from an EMBL/GenBank/DDBJ whole genome shotgun (WGS) entry which is preliminary data.</text>
</comment>
<feature type="non-terminal residue" evidence="1">
    <location>
        <position position="34"/>
    </location>
</feature>
<reference evidence="1" key="1">
    <citation type="submission" date="2021-02" db="EMBL/GenBank/DDBJ databases">
        <authorList>
            <person name="Nowell W R."/>
        </authorList>
    </citation>
    <scope>NUCLEOTIDE SEQUENCE</scope>
</reference>
<evidence type="ECO:0000313" key="2">
    <source>
        <dbReference type="Proteomes" id="UP000663823"/>
    </source>
</evidence>
<evidence type="ECO:0000313" key="1">
    <source>
        <dbReference type="EMBL" id="CAF4249731.1"/>
    </source>
</evidence>
<sequence length="34" mass="3634">MVNATAKALPSTLFNSNINFSATLLSMGGFPCEW</sequence>
<name>A0A820EN48_9BILA</name>
<proteinExistence type="predicted"/>
<accession>A0A820EN48</accession>
<gene>
    <name evidence="1" type="ORF">OTI717_LOCUS40395</name>
</gene>
<dbReference type="EMBL" id="CAJOAX010032082">
    <property type="protein sequence ID" value="CAF4249731.1"/>
    <property type="molecule type" value="Genomic_DNA"/>
</dbReference>
<dbReference type="AlphaFoldDB" id="A0A820EN48"/>
<organism evidence="1 2">
    <name type="scientific">Rotaria sordida</name>
    <dbReference type="NCBI Taxonomy" id="392033"/>
    <lineage>
        <taxon>Eukaryota</taxon>
        <taxon>Metazoa</taxon>
        <taxon>Spiralia</taxon>
        <taxon>Gnathifera</taxon>
        <taxon>Rotifera</taxon>
        <taxon>Eurotatoria</taxon>
        <taxon>Bdelloidea</taxon>
        <taxon>Philodinida</taxon>
        <taxon>Philodinidae</taxon>
        <taxon>Rotaria</taxon>
    </lineage>
</organism>
<protein>
    <submittedName>
        <fullName evidence="1">Uncharacterized protein</fullName>
    </submittedName>
</protein>